<sequence length="304" mass="34280">MASTAPADPPSSGSHACAHCGALAVFACPVCRGTPRLDDKVESKWYCDAYCQTADWPDHRPLCKKLIARRRLSRAADFVQSLWYIFKEESNDHRVVDITLKDGVYHLLKDLYDDVSEASVVVKNECKKRCVRSLIGGQVDEVDYRHHIMKVKLKFGEVYAIDITGAQYGFHRAMVPWAEYMSTVHGAQNYALGTARDVIREWLRVRDLESLLERYNGETGLVFKTALTEALWLAGGLSLPRLIRLPEPAFREKQTQILRYAQAGLHDAAELSCTVTIRQLAVKHNYNLSAIMRQRGSRIIGIAS</sequence>
<protein>
    <submittedName>
        <fullName evidence="1">Uncharacterized protein</fullName>
    </submittedName>
</protein>
<proteinExistence type="predicted"/>
<name>A0ACC2YJF5_9PEZI</name>
<dbReference type="Proteomes" id="UP001172680">
    <property type="component" value="Unassembled WGS sequence"/>
</dbReference>
<keyword evidence="2" id="KW-1185">Reference proteome</keyword>
<evidence type="ECO:0000313" key="2">
    <source>
        <dbReference type="Proteomes" id="UP001172680"/>
    </source>
</evidence>
<gene>
    <name evidence="1" type="ORF">H2199_008461</name>
</gene>
<dbReference type="EMBL" id="JAPDRP010000027">
    <property type="protein sequence ID" value="KAJ9635458.1"/>
    <property type="molecule type" value="Genomic_DNA"/>
</dbReference>
<accession>A0ACC2YJF5</accession>
<reference evidence="1" key="1">
    <citation type="submission" date="2022-10" db="EMBL/GenBank/DDBJ databases">
        <title>Culturing micro-colonial fungi from biological soil crusts in the Mojave desert and describing Neophaeococcomyces mojavensis, and introducing the new genera and species Taxawa tesnikishii.</title>
        <authorList>
            <person name="Kurbessoian T."/>
            <person name="Stajich J.E."/>
        </authorList>
    </citation>
    <scope>NUCLEOTIDE SEQUENCE</scope>
    <source>
        <strain evidence="1">JES_115</strain>
    </source>
</reference>
<organism evidence="1 2">
    <name type="scientific">Coniosporium tulheliwenetii</name>
    <dbReference type="NCBI Taxonomy" id="3383036"/>
    <lineage>
        <taxon>Eukaryota</taxon>
        <taxon>Fungi</taxon>
        <taxon>Dikarya</taxon>
        <taxon>Ascomycota</taxon>
        <taxon>Pezizomycotina</taxon>
        <taxon>Dothideomycetes</taxon>
        <taxon>Dothideomycetes incertae sedis</taxon>
        <taxon>Coniosporium</taxon>
    </lineage>
</organism>
<comment type="caution">
    <text evidence="1">The sequence shown here is derived from an EMBL/GenBank/DDBJ whole genome shotgun (WGS) entry which is preliminary data.</text>
</comment>
<evidence type="ECO:0000313" key="1">
    <source>
        <dbReference type="EMBL" id="KAJ9635458.1"/>
    </source>
</evidence>